<feature type="compositionally biased region" description="Basic and acidic residues" evidence="2">
    <location>
        <begin position="1766"/>
        <end position="1782"/>
    </location>
</feature>
<dbReference type="GO" id="GO:0006310">
    <property type="term" value="P:DNA recombination"/>
    <property type="evidence" value="ECO:0007669"/>
    <property type="project" value="UniProtKB-KW"/>
</dbReference>
<evidence type="ECO:0000313" key="4">
    <source>
        <dbReference type="EMBL" id="OLP79358.1"/>
    </source>
</evidence>
<evidence type="ECO:0000256" key="2">
    <source>
        <dbReference type="SAM" id="MobiDB-lite"/>
    </source>
</evidence>
<sequence length="1795" mass="191631">MSLVQLSRFVRRARNLAQLDLETQYAVFQAIPRQELRRIQEILEEDRHSDDSEASFQEDWQDPGVGASVPSVPTGDLIGLDADGAGPDLSAAACRAGSSTDSPEAALFDPVPVGSAEAPSDTAATSAAGGLLPAVSADTSAVQSLGGTTAAPDSGSSPVPAGLDDNESDGEIQPLPEWDWGESSVSPAPLVQEPLDLNAMDDFTVAVSPDLTASDSAGLSDPGADNNVQPVPLPTVDTAPVPEAASSSEVPTGGAGGMDGGTGGASVVEPAQPAVPAVQTGATVAQAPPPPAPVCRLELSGSAELPYLCAVDVLSGLALPDHVLPLRFPLQRLPKVLRDHGHSLSGYCTAPCRARCGYACGRPVSNTSRRGHSGHYCAVVTVLGHSELVLCRFGPLERLVLRLVVTAYLTLQICLSGLCLAVGALVPVLVHSLWQSLGRVVLVYCLSAWALLARLALLLLPLGRQYGLTQPMLSSLSAAGIKSYSSLLFAVASAPGAVDENRLKATQQKHLGDNPSEGTLSAFARLLFEAGTFVVAELRSSVAGDDDGTRKLTHQERSSSNALIDLAFSMVADGAVKYLAPSRCSSREAEVVSDKKDETLFRLEAASFKAARKPPNIKADVSSDLRLYQAFSRRGVALEVANLCSFAAHESYVRGLFEHLQRMAPPGYTAPGIDAVISADRAVWQQVATLVPCLPAVDVVATVDAALSAAAASPSVAFHVLPREKKRAVEDPAKPPPKFAHKGDSKGKDGKGKTGKGEEKGRKGKSPTRRGSQSGSSGKQTAVPAALKGLDPNRDGTPLCFDCNLAHGCKRETWQTAKGLQCERGAGFHTVAVDVKDVSGHVHKAWGRLPDGTWSTKAEAAYPLHPAEVDPELPSDLEYVVNCVESLSCGELASLRCQFLHSLLQRAQELSTLERQLHAGLAPHCRSVLKGKRLLLLGELLTGLGHADVHLVADVCSGFRLTGWLRASRVMEPKLTAPTESADNLWRRRVDLNSKAWAQTTSTGDPHLDEELWQATVKDAESGWARLLPASSAPPSEVLLSRRFAVVQGDRVRAVDDFSFSGVNDTLGTSEKVTTMSTVHTTALGLRLLRFAKAKGLTVLGRCFDLKSAYRQLPIHLQDLPFAAVAVWSPSDKAGCEHPIIQAELLAAAVAVRLWDSFLQKSNVCLWVDNEVVRFGVINAFIRSDTDPFWDHGLGFGPVRRRTHRLDFPWESGTFGFLSGEPSALTASLDSLLSLPQPVPRPCTQPVAISSALGQSSAAGGLQSFKPPGRGKDLSWSSREEQNRRIQALCKWSTLLRLEPRLFSESAVSSLPDRGDQSVLEHLDVVFSKKSANTLLSRAQPLTRFVLWRKKTCPDECLSEQLLWLHCKWLQGRSAASSLDSLVSSFHFVHGTLGLRLPVADLLSARVRGLAHAHLKTKDEVDQAPPLTVAQLRWLEHFANTADDLYERLIACSLCFMVYARARRSDLARATHIDFDLTEGGVDGFVECRVKNPKQSRASSRRNLFLPLTGLFAGICEAPWGAAFLATRQACKLTRSGALDQPLVPGLSASGSWLPDCVSSGQLTLWLRSILSRAPDADAEAVGRLRSHSCKATLLSWGAKAGVSDKSLTLLDHHSLGVNMASVGYRRDALAGPLRELQVVVVAVRKLQFSPDLTRSGRWQEPSSPVSSASASVVTSPPSSAERAAAASRRPPGVPESSSDSDSSFASTDSVDEADQLAFSTAGRGGLSPGNGRWPMDRPPAISNGQGPDTGNGLDRSVPPYPEGLGIREHGSSWHEVPNRDCEPCRLKEKPRVVF</sequence>
<dbReference type="EMBL" id="LSRX01001495">
    <property type="protein sequence ID" value="OLP79358.1"/>
    <property type="molecule type" value="Genomic_DNA"/>
</dbReference>
<organism evidence="4 5">
    <name type="scientific">Symbiodinium microadriaticum</name>
    <name type="common">Dinoflagellate</name>
    <name type="synonym">Zooxanthella microadriatica</name>
    <dbReference type="NCBI Taxonomy" id="2951"/>
    <lineage>
        <taxon>Eukaryota</taxon>
        <taxon>Sar</taxon>
        <taxon>Alveolata</taxon>
        <taxon>Dinophyceae</taxon>
        <taxon>Suessiales</taxon>
        <taxon>Symbiodiniaceae</taxon>
        <taxon>Symbiodinium</taxon>
    </lineage>
</organism>
<accession>A0A1Q9C8W4</accession>
<feature type="compositionally biased region" description="Low complexity" evidence="2">
    <location>
        <begin position="75"/>
        <end position="93"/>
    </location>
</feature>
<evidence type="ECO:0000256" key="3">
    <source>
        <dbReference type="SAM" id="Phobius"/>
    </source>
</evidence>
<feature type="transmembrane region" description="Helical" evidence="3">
    <location>
        <begin position="441"/>
        <end position="462"/>
    </location>
</feature>
<dbReference type="InterPro" id="IPR013762">
    <property type="entry name" value="Integrase-like_cat_sf"/>
</dbReference>
<comment type="caution">
    <text evidence="4">The sequence shown here is derived from an EMBL/GenBank/DDBJ whole genome shotgun (WGS) entry which is preliminary data.</text>
</comment>
<feature type="compositionally biased region" description="Basic and acidic residues" evidence="2">
    <location>
        <begin position="741"/>
        <end position="761"/>
    </location>
</feature>
<dbReference type="Gene3D" id="1.10.443.10">
    <property type="entry name" value="Intergrase catalytic core"/>
    <property type="match status" value="1"/>
</dbReference>
<keyword evidence="3" id="KW-1133">Transmembrane helix</keyword>
<reference evidence="4 5" key="1">
    <citation type="submission" date="2016-02" db="EMBL/GenBank/DDBJ databases">
        <title>Genome analysis of coral dinoflagellate symbionts highlights evolutionary adaptations to a symbiotic lifestyle.</title>
        <authorList>
            <person name="Aranda M."/>
            <person name="Li Y."/>
            <person name="Liew Y.J."/>
            <person name="Baumgarten S."/>
            <person name="Simakov O."/>
            <person name="Wilson M."/>
            <person name="Piel J."/>
            <person name="Ashoor H."/>
            <person name="Bougouffa S."/>
            <person name="Bajic V.B."/>
            <person name="Ryu T."/>
            <person name="Ravasi T."/>
            <person name="Bayer T."/>
            <person name="Micklem G."/>
            <person name="Kim H."/>
            <person name="Bhak J."/>
            <person name="Lajeunesse T.C."/>
            <person name="Voolstra C.R."/>
        </authorList>
    </citation>
    <scope>NUCLEOTIDE SEQUENCE [LARGE SCALE GENOMIC DNA]</scope>
    <source>
        <strain evidence="4 5">CCMP2467</strain>
    </source>
</reference>
<dbReference type="GO" id="GO:0015074">
    <property type="term" value="P:DNA integration"/>
    <property type="evidence" value="ECO:0007669"/>
    <property type="project" value="InterPro"/>
</dbReference>
<keyword evidence="5" id="KW-1185">Reference proteome</keyword>
<keyword evidence="1" id="KW-0233">DNA recombination</keyword>
<protein>
    <submittedName>
        <fullName evidence="4">Uncharacterized protein</fullName>
    </submittedName>
</protein>
<feature type="region of interest" description="Disordered" evidence="2">
    <location>
        <begin position="46"/>
        <end position="124"/>
    </location>
</feature>
<evidence type="ECO:0000313" key="5">
    <source>
        <dbReference type="Proteomes" id="UP000186817"/>
    </source>
</evidence>
<name>A0A1Q9C8W4_SYMMI</name>
<feature type="region of interest" description="Disordered" evidence="2">
    <location>
        <begin position="1258"/>
        <end position="1277"/>
    </location>
</feature>
<feature type="compositionally biased region" description="Low complexity" evidence="2">
    <location>
        <begin position="1662"/>
        <end position="1709"/>
    </location>
</feature>
<feature type="region of interest" description="Disordered" evidence="2">
    <location>
        <begin position="1654"/>
        <end position="1782"/>
    </location>
</feature>
<evidence type="ECO:0000256" key="1">
    <source>
        <dbReference type="ARBA" id="ARBA00023172"/>
    </source>
</evidence>
<feature type="transmembrane region" description="Helical" evidence="3">
    <location>
        <begin position="403"/>
        <end position="429"/>
    </location>
</feature>
<dbReference type="Proteomes" id="UP000186817">
    <property type="component" value="Unassembled WGS sequence"/>
</dbReference>
<proteinExistence type="predicted"/>
<feature type="region of interest" description="Disordered" evidence="2">
    <location>
        <begin position="726"/>
        <end position="790"/>
    </location>
</feature>
<keyword evidence="3" id="KW-0472">Membrane</keyword>
<gene>
    <name evidence="4" type="ORF">AK812_SmicGene40363</name>
</gene>
<dbReference type="GO" id="GO:0003677">
    <property type="term" value="F:DNA binding"/>
    <property type="evidence" value="ECO:0007669"/>
    <property type="project" value="InterPro"/>
</dbReference>
<dbReference type="OrthoDB" id="425666at2759"/>
<feature type="region of interest" description="Disordered" evidence="2">
    <location>
        <begin position="214"/>
        <end position="266"/>
    </location>
</feature>
<feature type="compositionally biased region" description="Gly residues" evidence="2">
    <location>
        <begin position="253"/>
        <end position="264"/>
    </location>
</feature>
<feature type="region of interest" description="Disordered" evidence="2">
    <location>
        <begin position="143"/>
        <end position="187"/>
    </location>
</feature>
<dbReference type="InterPro" id="IPR011010">
    <property type="entry name" value="DNA_brk_join_enz"/>
</dbReference>
<keyword evidence="3" id="KW-0812">Transmembrane</keyword>
<dbReference type="SUPFAM" id="SSF56349">
    <property type="entry name" value="DNA breaking-rejoining enzymes"/>
    <property type="match status" value="1"/>
</dbReference>